<protein>
    <recommendedName>
        <fullName evidence="10">Glycerol-3-phosphate acyltransferase</fullName>
    </recommendedName>
    <alternativeName>
        <fullName evidence="10">Acyl-PO4 G3P acyltransferase</fullName>
    </alternativeName>
    <alternativeName>
        <fullName evidence="10">Acyl-phosphate--glycerol-3-phosphate acyltransferase</fullName>
    </alternativeName>
    <alternativeName>
        <fullName evidence="10">G3P acyltransferase</fullName>
        <shortName evidence="10">GPAT</shortName>
        <ecNumber evidence="10">2.3.1.275</ecNumber>
    </alternativeName>
    <alternativeName>
        <fullName evidence="10">Lysophosphatidic acid synthase</fullName>
        <shortName evidence="10">LPA synthase</shortName>
    </alternativeName>
</protein>
<evidence type="ECO:0000256" key="8">
    <source>
        <dbReference type="ARBA" id="ARBA00023209"/>
    </source>
</evidence>
<comment type="caution">
    <text evidence="10">Lacks conserved residue(s) required for the propagation of feature annotation.</text>
</comment>
<evidence type="ECO:0000313" key="11">
    <source>
        <dbReference type="EMBL" id="QAA76787.1"/>
    </source>
</evidence>
<comment type="pathway">
    <text evidence="10">Lipid metabolism; phospholipid metabolism.</text>
</comment>
<dbReference type="Proteomes" id="UP000287233">
    <property type="component" value="Chromosome"/>
</dbReference>
<feature type="transmembrane region" description="Helical" evidence="10">
    <location>
        <begin position="147"/>
        <end position="166"/>
    </location>
</feature>
<dbReference type="AlphaFoldDB" id="A0A410FUN6"/>
<dbReference type="UniPathway" id="UPA00085"/>
<dbReference type="PANTHER" id="PTHR30309">
    <property type="entry name" value="INNER MEMBRANE PROTEIN YGIH"/>
    <property type="match status" value="1"/>
</dbReference>
<dbReference type="GO" id="GO:0008654">
    <property type="term" value="P:phospholipid biosynthetic process"/>
    <property type="evidence" value="ECO:0007669"/>
    <property type="project" value="UniProtKB-UniRule"/>
</dbReference>
<gene>
    <name evidence="10" type="primary">plsY</name>
    <name evidence="11" type="ORF">BIP78_1021</name>
</gene>
<name>A0A410FUN6_BIPS1</name>
<dbReference type="KEGG" id="bih:BIP78_1021"/>
<keyword evidence="1 10" id="KW-1003">Cell membrane</keyword>
<evidence type="ECO:0000256" key="3">
    <source>
        <dbReference type="ARBA" id="ARBA00022679"/>
    </source>
</evidence>
<evidence type="ECO:0000313" key="12">
    <source>
        <dbReference type="Proteomes" id="UP000287233"/>
    </source>
</evidence>
<accession>A0A410FUN6</accession>
<keyword evidence="5 10" id="KW-1133">Transmembrane helix</keyword>
<comment type="similarity">
    <text evidence="10">Belongs to the PlsY family.</text>
</comment>
<keyword evidence="11" id="KW-0012">Acyltransferase</keyword>
<evidence type="ECO:0000256" key="1">
    <source>
        <dbReference type="ARBA" id="ARBA00022475"/>
    </source>
</evidence>
<dbReference type="NCBIfam" id="TIGR00023">
    <property type="entry name" value="glycerol-3-phosphate 1-O-acyltransferase PlsY"/>
    <property type="match status" value="1"/>
</dbReference>
<proteinExistence type="inferred from homology"/>
<keyword evidence="6 10" id="KW-0443">Lipid metabolism</keyword>
<comment type="function">
    <text evidence="10">Catalyzes the transfer of an acyl group from acyl-phosphate (acyl-PO(4)) to glycerol-3-phosphate (G3P) to form lysophosphatidic acid (LPA). This enzyme utilizes acyl-phosphate as fatty acyl donor, but not acyl-CoA or acyl-ACP.</text>
</comment>
<evidence type="ECO:0000256" key="6">
    <source>
        <dbReference type="ARBA" id="ARBA00023098"/>
    </source>
</evidence>
<evidence type="ECO:0000256" key="9">
    <source>
        <dbReference type="ARBA" id="ARBA00023264"/>
    </source>
</evidence>
<keyword evidence="4 10" id="KW-0812">Transmembrane</keyword>
<keyword evidence="3 10" id="KW-0808">Transferase</keyword>
<evidence type="ECO:0000256" key="4">
    <source>
        <dbReference type="ARBA" id="ARBA00022692"/>
    </source>
</evidence>
<sequence>MIDTMFVASCAVLFVVGYLLGGVPTAFVVGRLRGVDIRRLGSGNVGGTNALRVWGAKVGVAVMAADVAKGFVAAGLLPNLPWWVGDRPYLGLCAGGGAVVGHILSPYLRFRGGKGVAAAAGVLLALAPLPTAIAVGVFALVVLASGIVSVASLTAAATLPLAAYLLHRTGTASLHPAVQALTLGLVPVVFFTHRANIRRLVRGEENRFRRLWERRGGRVT</sequence>
<organism evidence="11 12">
    <name type="scientific">Bipolaricaulis sibiricus</name>
    <dbReference type="NCBI Taxonomy" id="2501609"/>
    <lineage>
        <taxon>Bacteria</taxon>
        <taxon>Candidatus Bipolaricaulota</taxon>
        <taxon>Candidatus Bipolaricaulia</taxon>
        <taxon>Candidatus Bipolaricaulales</taxon>
        <taxon>Candidatus Bipolaricaulaceae</taxon>
        <taxon>Candidatus Bipolaricaulis</taxon>
    </lineage>
</organism>
<feature type="transmembrane region" description="Helical" evidence="10">
    <location>
        <begin position="6"/>
        <end position="29"/>
    </location>
</feature>
<evidence type="ECO:0000256" key="2">
    <source>
        <dbReference type="ARBA" id="ARBA00022516"/>
    </source>
</evidence>
<keyword evidence="7 10" id="KW-0472">Membrane</keyword>
<dbReference type="InterPro" id="IPR003811">
    <property type="entry name" value="G3P_acylTferase_PlsY"/>
</dbReference>
<dbReference type="HAMAP" id="MF_01043">
    <property type="entry name" value="PlsY"/>
    <property type="match status" value="1"/>
</dbReference>
<keyword evidence="2 10" id="KW-0444">Lipid biosynthesis</keyword>
<dbReference type="GO" id="GO:0005886">
    <property type="term" value="C:plasma membrane"/>
    <property type="evidence" value="ECO:0007669"/>
    <property type="project" value="UniProtKB-SubCell"/>
</dbReference>
<evidence type="ECO:0000256" key="7">
    <source>
        <dbReference type="ARBA" id="ARBA00023136"/>
    </source>
</evidence>
<dbReference type="EC" id="2.3.1.275" evidence="10"/>
<dbReference type="Pfam" id="PF02660">
    <property type="entry name" value="G3P_acyltransf"/>
    <property type="match status" value="1"/>
</dbReference>
<dbReference type="GO" id="GO:0043772">
    <property type="term" value="F:acyl-phosphate glycerol-3-phosphate acyltransferase activity"/>
    <property type="evidence" value="ECO:0007669"/>
    <property type="project" value="UniProtKB-UniRule"/>
</dbReference>
<comment type="catalytic activity">
    <reaction evidence="10">
        <text>an acyl phosphate + sn-glycerol 3-phosphate = a 1-acyl-sn-glycero-3-phosphate + phosphate</text>
        <dbReference type="Rhea" id="RHEA:34075"/>
        <dbReference type="ChEBI" id="CHEBI:43474"/>
        <dbReference type="ChEBI" id="CHEBI:57597"/>
        <dbReference type="ChEBI" id="CHEBI:57970"/>
        <dbReference type="ChEBI" id="CHEBI:59918"/>
        <dbReference type="EC" id="2.3.1.275"/>
    </reaction>
</comment>
<feature type="transmembrane region" description="Helical" evidence="10">
    <location>
        <begin position="115"/>
        <end position="141"/>
    </location>
</feature>
<keyword evidence="8 10" id="KW-0594">Phospholipid biosynthesis</keyword>
<evidence type="ECO:0000256" key="10">
    <source>
        <dbReference type="HAMAP-Rule" id="MF_01043"/>
    </source>
</evidence>
<reference evidence="12" key="1">
    <citation type="submission" date="2018-12" db="EMBL/GenBank/DDBJ databases">
        <title>Complete genome sequence of an uncultured bacterium of the candidate phylum Bipolaricaulota.</title>
        <authorList>
            <person name="Kadnikov V.V."/>
            <person name="Mardanov A.V."/>
            <person name="Beletsky A.V."/>
            <person name="Frank Y.A."/>
            <person name="Karnachuk O.V."/>
            <person name="Ravin N.V."/>
        </authorList>
    </citation>
    <scope>NUCLEOTIDE SEQUENCE [LARGE SCALE GENOMIC DNA]</scope>
</reference>
<comment type="subunit">
    <text evidence="10">Probably interacts with PlsX.</text>
</comment>
<comment type="subcellular location">
    <subcellularLocation>
        <location evidence="10">Cell membrane</location>
        <topology evidence="10">Multi-pass membrane protein</topology>
    </subcellularLocation>
</comment>
<keyword evidence="9 10" id="KW-1208">Phospholipid metabolism</keyword>
<dbReference type="PANTHER" id="PTHR30309:SF0">
    <property type="entry name" value="GLYCEROL-3-PHOSPHATE ACYLTRANSFERASE-RELATED"/>
    <property type="match status" value="1"/>
</dbReference>
<evidence type="ECO:0000256" key="5">
    <source>
        <dbReference type="ARBA" id="ARBA00022989"/>
    </source>
</evidence>
<dbReference type="EMBL" id="CP034928">
    <property type="protein sequence ID" value="QAA76787.1"/>
    <property type="molecule type" value="Genomic_DNA"/>
</dbReference>
<dbReference type="SMART" id="SM01207">
    <property type="entry name" value="G3P_acyltransf"/>
    <property type="match status" value="1"/>
</dbReference>